<comment type="function">
    <text evidence="10">Inner membrane component of the type II secretion system required for the energy-dependent secretion of extracellular factors such as proteases and toxins from the periplasm.</text>
</comment>
<dbReference type="Pfam" id="PF04612">
    <property type="entry name" value="T2SSM"/>
    <property type="match status" value="1"/>
</dbReference>
<dbReference type="GO" id="GO:0005886">
    <property type="term" value="C:plasma membrane"/>
    <property type="evidence" value="ECO:0007669"/>
    <property type="project" value="UniProtKB-SubCell"/>
</dbReference>
<reference evidence="12 13" key="1">
    <citation type="journal article" date="2010" name="J. Bacteriol.">
        <title>Genome sequence of the oligotrophic marine Gammaproteobacterium HTCC2143, isolated from the Oregon Coast.</title>
        <authorList>
            <person name="Oh H.M."/>
            <person name="Kang I."/>
            <person name="Ferriera S."/>
            <person name="Giovannoni S.J."/>
            <person name="Cho J.C."/>
        </authorList>
    </citation>
    <scope>NUCLEOTIDE SEQUENCE [LARGE SCALE GENOMIC DNA]</scope>
    <source>
        <strain evidence="12 13">HTCC2143</strain>
    </source>
</reference>
<evidence type="ECO:0000256" key="9">
    <source>
        <dbReference type="ARBA" id="ARBA00023136"/>
    </source>
</evidence>
<keyword evidence="3 10" id="KW-0813">Transport</keyword>
<keyword evidence="7 10" id="KW-0653">Protein transport</keyword>
<comment type="subcellular location">
    <subcellularLocation>
        <location evidence="1">Cell inner membrane</location>
        <topology evidence="1">Single-pass membrane protein</topology>
    </subcellularLocation>
</comment>
<evidence type="ECO:0000256" key="6">
    <source>
        <dbReference type="ARBA" id="ARBA00022692"/>
    </source>
</evidence>
<evidence type="ECO:0000256" key="8">
    <source>
        <dbReference type="ARBA" id="ARBA00022989"/>
    </source>
</evidence>
<evidence type="ECO:0000313" key="12">
    <source>
        <dbReference type="EMBL" id="EAW30292.1"/>
    </source>
</evidence>
<keyword evidence="8 11" id="KW-1133">Transmembrane helix</keyword>
<keyword evidence="4 10" id="KW-1003">Cell membrane</keyword>
<dbReference type="EMBL" id="AAVT01000009">
    <property type="protein sequence ID" value="EAW30292.1"/>
    <property type="molecule type" value="Genomic_DNA"/>
</dbReference>
<gene>
    <name evidence="12" type="ORF">GP2143_02075</name>
</gene>
<evidence type="ECO:0000256" key="4">
    <source>
        <dbReference type="ARBA" id="ARBA00022475"/>
    </source>
</evidence>
<proteinExistence type="inferred from homology"/>
<keyword evidence="13" id="KW-1185">Reference proteome</keyword>
<keyword evidence="5 10" id="KW-0997">Cell inner membrane</keyword>
<accession>A0YG42</accession>
<name>A0YG42_9GAMM</name>
<dbReference type="SUPFAM" id="SSF103054">
    <property type="entry name" value="General secretion pathway protein M, EpsM"/>
    <property type="match status" value="1"/>
</dbReference>
<evidence type="ECO:0000256" key="1">
    <source>
        <dbReference type="ARBA" id="ARBA00004377"/>
    </source>
</evidence>
<dbReference type="GO" id="GO:0015627">
    <property type="term" value="C:type II protein secretion system complex"/>
    <property type="evidence" value="ECO:0007669"/>
    <property type="project" value="InterPro"/>
</dbReference>
<dbReference type="Gene3D" id="3.30.1360.100">
    <property type="entry name" value="General secretion pathway protein M, EpsM"/>
    <property type="match status" value="1"/>
</dbReference>
<comment type="similarity">
    <text evidence="2 10">Belongs to the GSP M family.</text>
</comment>
<evidence type="ECO:0000256" key="10">
    <source>
        <dbReference type="PIRNR" id="PIRNR006291"/>
    </source>
</evidence>
<sequence>MQHWFYSLKRQEQIVLLFGIVVVFSYLLYVVVLRPLSAAVERLEQKNEVASRSLNVVEALSKEYQSLKKKSGSEATEGKQNLTRLIDTTVKNNTLTMTRFQPSSSGEVQVRFENAVFDNILSGLHELEVGNGIVIKDLSVTNGSATGLVNVSVRLRQEN</sequence>
<dbReference type="AlphaFoldDB" id="A0YG42"/>
<dbReference type="InterPro" id="IPR007690">
    <property type="entry name" value="T2SS_GspM"/>
</dbReference>
<comment type="caution">
    <text evidence="12">The sequence shown here is derived from an EMBL/GenBank/DDBJ whole genome shotgun (WGS) entry which is preliminary data.</text>
</comment>
<evidence type="ECO:0000256" key="5">
    <source>
        <dbReference type="ARBA" id="ARBA00022519"/>
    </source>
</evidence>
<evidence type="ECO:0000256" key="7">
    <source>
        <dbReference type="ARBA" id="ARBA00022927"/>
    </source>
</evidence>
<dbReference type="GO" id="GO:0015628">
    <property type="term" value="P:protein secretion by the type II secretion system"/>
    <property type="evidence" value="ECO:0007669"/>
    <property type="project" value="InterPro"/>
</dbReference>
<evidence type="ECO:0000256" key="2">
    <source>
        <dbReference type="ARBA" id="ARBA00010637"/>
    </source>
</evidence>
<dbReference type="InterPro" id="IPR023229">
    <property type="entry name" value="T2SS_M_periplasmic_sf"/>
</dbReference>
<dbReference type="eggNOG" id="COG3149">
    <property type="taxonomic scope" value="Bacteria"/>
</dbReference>
<keyword evidence="9 10" id="KW-0472">Membrane</keyword>
<evidence type="ECO:0000256" key="11">
    <source>
        <dbReference type="SAM" id="Phobius"/>
    </source>
</evidence>
<keyword evidence="6 11" id="KW-0812">Transmembrane</keyword>
<protein>
    <recommendedName>
        <fullName evidence="10">Type II secretion system protein M</fullName>
        <shortName evidence="10">T2SS protein M</shortName>
    </recommendedName>
    <alternativeName>
        <fullName evidence="10">General secretion pathway protein M</fullName>
    </alternativeName>
</protein>
<feature type="transmembrane region" description="Helical" evidence="11">
    <location>
        <begin position="14"/>
        <end position="33"/>
    </location>
</feature>
<evidence type="ECO:0000313" key="13">
    <source>
        <dbReference type="Proteomes" id="UP000004931"/>
    </source>
</evidence>
<dbReference type="OrthoDB" id="6624834at2"/>
<evidence type="ECO:0000256" key="3">
    <source>
        <dbReference type="ARBA" id="ARBA00022448"/>
    </source>
</evidence>
<dbReference type="PIRSF" id="PIRSF006291">
    <property type="entry name" value="GspM"/>
    <property type="match status" value="1"/>
</dbReference>
<dbReference type="Proteomes" id="UP000004931">
    <property type="component" value="Unassembled WGS sequence"/>
</dbReference>
<dbReference type="STRING" id="247633.GP2143_02075"/>
<organism evidence="12 13">
    <name type="scientific">marine gamma proteobacterium HTCC2143</name>
    <dbReference type="NCBI Taxonomy" id="247633"/>
    <lineage>
        <taxon>Bacteria</taxon>
        <taxon>Pseudomonadati</taxon>
        <taxon>Pseudomonadota</taxon>
        <taxon>Gammaproteobacteria</taxon>
        <taxon>Cellvibrionales</taxon>
        <taxon>Spongiibacteraceae</taxon>
        <taxon>BD1-7 clade</taxon>
    </lineage>
</organism>